<keyword evidence="1" id="KW-0812">Transmembrane</keyword>
<evidence type="ECO:0000313" key="3">
    <source>
        <dbReference type="Proteomes" id="UP001390339"/>
    </source>
</evidence>
<evidence type="ECO:0000313" key="2">
    <source>
        <dbReference type="EMBL" id="KAK8852286.1"/>
    </source>
</evidence>
<dbReference type="Proteomes" id="UP001390339">
    <property type="component" value="Unassembled WGS sequence"/>
</dbReference>
<dbReference type="PANTHER" id="PTHR37577">
    <property type="entry name" value="INTEGRAL MEMBRANE PROTEIN"/>
    <property type="match status" value="1"/>
</dbReference>
<feature type="transmembrane region" description="Helical" evidence="1">
    <location>
        <begin position="32"/>
        <end position="58"/>
    </location>
</feature>
<name>A0ABR2HT95_9PEZI</name>
<gene>
    <name evidence="2" type="ORF">PGQ11_014765</name>
</gene>
<feature type="transmembrane region" description="Helical" evidence="1">
    <location>
        <begin position="142"/>
        <end position="159"/>
    </location>
</feature>
<sequence length="215" mass="23913">MIFRRKDESSEGGIDCESLFPTSHKIEPDPDIAGIGIIISFLTTAWLVVGLLIVYYVIYYDPHVQPNHSLGGRAHGQFRTNPFDVNLYRAKKAVILMARSRLAKCADAIGHREALDKFSEDYRPGPAAEAALIHTISALSDLQLFTGLSLLICGFSIASDGMLGYHWNMITRLAWFSTIAHLAAMSTWSRHPRRNTVKHVYLPATLLFGSSSYTT</sequence>
<comment type="caution">
    <text evidence="2">The sequence shown here is derived from an EMBL/GenBank/DDBJ whole genome shotgun (WGS) entry which is preliminary data.</text>
</comment>
<keyword evidence="1" id="KW-0472">Membrane</keyword>
<protein>
    <submittedName>
        <fullName evidence="2">Uncharacterized protein</fullName>
    </submittedName>
</protein>
<keyword evidence="3" id="KW-1185">Reference proteome</keyword>
<dbReference type="PANTHER" id="PTHR37577:SF1">
    <property type="entry name" value="INTEGRAL MEMBRANE PROTEIN"/>
    <property type="match status" value="1"/>
</dbReference>
<reference evidence="2 3" key="1">
    <citation type="journal article" date="2024" name="IMA Fungus">
        <title>Apiospora arundinis, a panoply of carbohydrate-active enzymes and secondary metabolites.</title>
        <authorList>
            <person name="Sorensen T."/>
            <person name="Petersen C."/>
            <person name="Muurmann A.T."/>
            <person name="Christiansen J.V."/>
            <person name="Brundto M.L."/>
            <person name="Overgaard C.K."/>
            <person name="Boysen A.T."/>
            <person name="Wollenberg R.D."/>
            <person name="Larsen T.O."/>
            <person name="Sorensen J.L."/>
            <person name="Nielsen K.L."/>
            <person name="Sondergaard T.E."/>
        </authorList>
    </citation>
    <scope>NUCLEOTIDE SEQUENCE [LARGE SCALE GENOMIC DNA]</scope>
    <source>
        <strain evidence="2 3">AAU 773</strain>
    </source>
</reference>
<keyword evidence="1" id="KW-1133">Transmembrane helix</keyword>
<organism evidence="2 3">
    <name type="scientific">Apiospora arundinis</name>
    <dbReference type="NCBI Taxonomy" id="335852"/>
    <lineage>
        <taxon>Eukaryota</taxon>
        <taxon>Fungi</taxon>
        <taxon>Dikarya</taxon>
        <taxon>Ascomycota</taxon>
        <taxon>Pezizomycotina</taxon>
        <taxon>Sordariomycetes</taxon>
        <taxon>Xylariomycetidae</taxon>
        <taxon>Amphisphaeriales</taxon>
        <taxon>Apiosporaceae</taxon>
        <taxon>Apiospora</taxon>
    </lineage>
</organism>
<dbReference type="InterPro" id="IPR053018">
    <property type="entry name" value="Elsinochrome_Biosynth-Asso"/>
</dbReference>
<proteinExistence type="predicted"/>
<dbReference type="EMBL" id="JAPCWZ010000009">
    <property type="protein sequence ID" value="KAK8852286.1"/>
    <property type="molecule type" value="Genomic_DNA"/>
</dbReference>
<accession>A0ABR2HT95</accession>
<evidence type="ECO:0000256" key="1">
    <source>
        <dbReference type="SAM" id="Phobius"/>
    </source>
</evidence>